<dbReference type="EMBL" id="VVIM01000003">
    <property type="protein sequence ID" value="KAB0801021.1"/>
    <property type="molecule type" value="Genomic_DNA"/>
</dbReference>
<name>A0A5N4AUJ9_PHOPY</name>
<gene>
    <name evidence="1" type="ORF">PPYR_05375</name>
</gene>
<reference evidence="1 2" key="1">
    <citation type="journal article" date="2018" name="Elife">
        <title>Firefly genomes illuminate parallel origins of bioluminescence in beetles.</title>
        <authorList>
            <person name="Fallon T.R."/>
            <person name="Lower S.E."/>
            <person name="Chang C.H."/>
            <person name="Bessho-Uehara M."/>
            <person name="Martin G.J."/>
            <person name="Bewick A.J."/>
            <person name="Behringer M."/>
            <person name="Debat H.J."/>
            <person name="Wong I."/>
            <person name="Day J.C."/>
            <person name="Suvorov A."/>
            <person name="Silva C.J."/>
            <person name="Stanger-Hall K.F."/>
            <person name="Hall D.W."/>
            <person name="Schmitz R.J."/>
            <person name="Nelson D.R."/>
            <person name="Lewis S.M."/>
            <person name="Shigenobu S."/>
            <person name="Bybee S.M."/>
            <person name="Larracuente A.M."/>
            <person name="Oba Y."/>
            <person name="Weng J.K."/>
        </authorList>
    </citation>
    <scope>NUCLEOTIDE SEQUENCE [LARGE SCALE GENOMIC DNA]</scope>
    <source>
        <strain evidence="1">1611_PpyrPB1</strain>
        <tissue evidence="1">Whole body</tissue>
    </source>
</reference>
<sequence length="143" mass="16222">MASYFVDLLLVRILTEHFSMMKCRTRTVVVFLVLKFWTAELAPAITSRQFIPPLPGYIPVYIRSGNTPLEDINMELAEAFQSYALKQARINAMGTLSGIVDADDAITENHEIIPLNNINVEDEENSQSNIIPYSQHIQKIPRN</sequence>
<dbReference type="Proteomes" id="UP000327044">
    <property type="component" value="Unassembled WGS sequence"/>
</dbReference>
<protein>
    <submittedName>
        <fullName evidence="1">Uncharacterized protein</fullName>
    </submittedName>
</protein>
<dbReference type="OrthoDB" id="6620644at2759"/>
<organism evidence="1 2">
    <name type="scientific">Photinus pyralis</name>
    <name type="common">Common eastern firefly</name>
    <name type="synonym">Lampyris pyralis</name>
    <dbReference type="NCBI Taxonomy" id="7054"/>
    <lineage>
        <taxon>Eukaryota</taxon>
        <taxon>Metazoa</taxon>
        <taxon>Ecdysozoa</taxon>
        <taxon>Arthropoda</taxon>
        <taxon>Hexapoda</taxon>
        <taxon>Insecta</taxon>
        <taxon>Pterygota</taxon>
        <taxon>Neoptera</taxon>
        <taxon>Endopterygota</taxon>
        <taxon>Coleoptera</taxon>
        <taxon>Polyphaga</taxon>
        <taxon>Elateriformia</taxon>
        <taxon>Elateroidea</taxon>
        <taxon>Lampyridae</taxon>
        <taxon>Lampyrinae</taxon>
        <taxon>Photinus</taxon>
    </lineage>
</organism>
<dbReference type="InParanoid" id="A0A5N4AUJ9"/>
<evidence type="ECO:0000313" key="2">
    <source>
        <dbReference type="Proteomes" id="UP000327044"/>
    </source>
</evidence>
<proteinExistence type="predicted"/>
<accession>A0A5N4AUJ9</accession>
<comment type="caution">
    <text evidence="1">The sequence shown here is derived from an EMBL/GenBank/DDBJ whole genome shotgun (WGS) entry which is preliminary data.</text>
</comment>
<evidence type="ECO:0000313" key="1">
    <source>
        <dbReference type="EMBL" id="KAB0801021.1"/>
    </source>
</evidence>
<keyword evidence="2" id="KW-1185">Reference proteome</keyword>
<dbReference type="AlphaFoldDB" id="A0A5N4AUJ9"/>